<dbReference type="Proteomes" id="UP000559256">
    <property type="component" value="Unassembled WGS sequence"/>
</dbReference>
<organism evidence="1 2">
    <name type="scientific">Tetrapyrgos nigripes</name>
    <dbReference type="NCBI Taxonomy" id="182062"/>
    <lineage>
        <taxon>Eukaryota</taxon>
        <taxon>Fungi</taxon>
        <taxon>Dikarya</taxon>
        <taxon>Basidiomycota</taxon>
        <taxon>Agaricomycotina</taxon>
        <taxon>Agaricomycetes</taxon>
        <taxon>Agaricomycetidae</taxon>
        <taxon>Agaricales</taxon>
        <taxon>Marasmiineae</taxon>
        <taxon>Marasmiaceae</taxon>
        <taxon>Tetrapyrgos</taxon>
    </lineage>
</organism>
<sequence length="124" mass="13743">MQTSTSSMSSTASILNVLKILPQFSQDPQSSTSSRPSIHNVNVIKALNPLKPLFNTVNPIQVSRQAWAGDMMTRGEEDIRGEGGILQIAQRAEWQKVYVLFVFTVSEIYSAPFTTTKYDSLSTD</sequence>
<comment type="caution">
    <text evidence="1">The sequence shown here is derived from an EMBL/GenBank/DDBJ whole genome shotgun (WGS) entry which is preliminary data.</text>
</comment>
<gene>
    <name evidence="1" type="ORF">D9758_007203</name>
</gene>
<evidence type="ECO:0000313" key="1">
    <source>
        <dbReference type="EMBL" id="KAF5351583.1"/>
    </source>
</evidence>
<keyword evidence="2" id="KW-1185">Reference proteome</keyword>
<proteinExistence type="predicted"/>
<name>A0A8H5FWQ1_9AGAR</name>
<dbReference type="AlphaFoldDB" id="A0A8H5FWQ1"/>
<evidence type="ECO:0000313" key="2">
    <source>
        <dbReference type="Proteomes" id="UP000559256"/>
    </source>
</evidence>
<reference evidence="1 2" key="1">
    <citation type="journal article" date="2020" name="ISME J.">
        <title>Uncovering the hidden diversity of litter-decomposition mechanisms in mushroom-forming fungi.</title>
        <authorList>
            <person name="Floudas D."/>
            <person name="Bentzer J."/>
            <person name="Ahren D."/>
            <person name="Johansson T."/>
            <person name="Persson P."/>
            <person name="Tunlid A."/>
        </authorList>
    </citation>
    <scope>NUCLEOTIDE SEQUENCE [LARGE SCALE GENOMIC DNA]</scope>
    <source>
        <strain evidence="1 2">CBS 291.85</strain>
    </source>
</reference>
<dbReference type="EMBL" id="JAACJM010000069">
    <property type="protein sequence ID" value="KAF5351583.1"/>
    <property type="molecule type" value="Genomic_DNA"/>
</dbReference>
<protein>
    <submittedName>
        <fullName evidence="1">Uncharacterized protein</fullName>
    </submittedName>
</protein>
<accession>A0A8H5FWQ1</accession>